<comment type="caution">
    <text evidence="2">The sequence shown here is derived from an EMBL/GenBank/DDBJ whole genome shotgun (WGS) entry which is preliminary data.</text>
</comment>
<gene>
    <name evidence="2" type="ORF">DCAR_022879</name>
</gene>
<protein>
    <recommendedName>
        <fullName evidence="3">Embryo surrounding factor 1 brassicaceae domain-containing protein</fullName>
    </recommendedName>
</protein>
<evidence type="ECO:0000313" key="2">
    <source>
        <dbReference type="EMBL" id="KZM89758.1"/>
    </source>
</evidence>
<accession>A0A164V3G0</accession>
<reference evidence="2" key="1">
    <citation type="journal article" date="2016" name="Nat. Genet.">
        <title>A high-quality carrot genome assembly provides new insights into carotenoid accumulation and asterid genome evolution.</title>
        <authorList>
            <person name="Iorizzo M."/>
            <person name="Ellison S."/>
            <person name="Senalik D."/>
            <person name="Zeng P."/>
            <person name="Satapoomin P."/>
            <person name="Huang J."/>
            <person name="Bowman M."/>
            <person name="Iovene M."/>
            <person name="Sanseverino W."/>
            <person name="Cavagnaro P."/>
            <person name="Yildiz M."/>
            <person name="Macko-Podgorni A."/>
            <person name="Moranska E."/>
            <person name="Grzebelus E."/>
            <person name="Grzebelus D."/>
            <person name="Ashrafi H."/>
            <person name="Zheng Z."/>
            <person name="Cheng S."/>
            <person name="Spooner D."/>
            <person name="Van Deynze A."/>
            <person name="Simon P."/>
        </authorList>
    </citation>
    <scope>NUCLEOTIDE SEQUENCE [LARGE SCALE GENOMIC DNA]</scope>
    <source>
        <tissue evidence="2">Leaf</tissue>
    </source>
</reference>
<evidence type="ECO:0000256" key="1">
    <source>
        <dbReference type="SAM" id="SignalP"/>
    </source>
</evidence>
<feature type="signal peptide" evidence="1">
    <location>
        <begin position="1"/>
        <end position="27"/>
    </location>
</feature>
<name>A0A164V3G0_DAUCS</name>
<organism evidence="2">
    <name type="scientific">Daucus carota subsp. sativus</name>
    <name type="common">Carrot</name>
    <dbReference type="NCBI Taxonomy" id="79200"/>
    <lineage>
        <taxon>Eukaryota</taxon>
        <taxon>Viridiplantae</taxon>
        <taxon>Streptophyta</taxon>
        <taxon>Embryophyta</taxon>
        <taxon>Tracheophyta</taxon>
        <taxon>Spermatophyta</taxon>
        <taxon>Magnoliopsida</taxon>
        <taxon>eudicotyledons</taxon>
        <taxon>Gunneridae</taxon>
        <taxon>Pentapetalae</taxon>
        <taxon>asterids</taxon>
        <taxon>campanulids</taxon>
        <taxon>Apiales</taxon>
        <taxon>Apiaceae</taxon>
        <taxon>Apioideae</taxon>
        <taxon>Scandiceae</taxon>
        <taxon>Daucinae</taxon>
        <taxon>Daucus</taxon>
        <taxon>Daucus sect. Daucus</taxon>
    </lineage>
</organism>
<evidence type="ECO:0008006" key="3">
    <source>
        <dbReference type="Google" id="ProtNLM"/>
    </source>
</evidence>
<dbReference type="EMBL" id="LNRQ01000006">
    <property type="protein sequence ID" value="KZM89758.1"/>
    <property type="molecule type" value="Genomic_DNA"/>
</dbReference>
<dbReference type="AlphaFoldDB" id="A0A164V3G0"/>
<keyword evidence="1" id="KW-0732">Signal</keyword>
<sequence length="83" mass="9445">MVTAKLFRSRLALLCLVFFITLSLHECSRIGVGDEKLNGHKNCLPRVLANGKTMYCCSRKDESLDCWSNPDDCLNNFFKNCII</sequence>
<dbReference type="Gramene" id="KZM89758">
    <property type="protein sequence ID" value="KZM89758"/>
    <property type="gene ID" value="DCAR_022879"/>
</dbReference>
<feature type="chain" id="PRO_5007853799" description="Embryo surrounding factor 1 brassicaceae domain-containing protein" evidence="1">
    <location>
        <begin position="28"/>
        <end position="83"/>
    </location>
</feature>
<proteinExistence type="predicted"/>